<name>A0A834Z3H4_TETSI</name>
<dbReference type="AlphaFoldDB" id="A0A834Z3H4"/>
<organism evidence="5 6">
    <name type="scientific">Tetracentron sinense</name>
    <name type="common">Spur-leaf</name>
    <dbReference type="NCBI Taxonomy" id="13715"/>
    <lineage>
        <taxon>Eukaryota</taxon>
        <taxon>Viridiplantae</taxon>
        <taxon>Streptophyta</taxon>
        <taxon>Embryophyta</taxon>
        <taxon>Tracheophyta</taxon>
        <taxon>Spermatophyta</taxon>
        <taxon>Magnoliopsida</taxon>
        <taxon>Trochodendrales</taxon>
        <taxon>Trochodendraceae</taxon>
        <taxon>Tetracentron</taxon>
    </lineage>
</organism>
<keyword evidence="3" id="KW-0378">Hydrolase</keyword>
<dbReference type="EMBL" id="JABCRI010000009">
    <property type="protein sequence ID" value="KAF8400229.1"/>
    <property type="molecule type" value="Genomic_DNA"/>
</dbReference>
<evidence type="ECO:0000313" key="6">
    <source>
        <dbReference type="Proteomes" id="UP000655225"/>
    </source>
</evidence>
<dbReference type="GO" id="GO:0006508">
    <property type="term" value="P:proteolysis"/>
    <property type="evidence" value="ECO:0007669"/>
    <property type="project" value="UniProtKB-KW"/>
</dbReference>
<evidence type="ECO:0000313" key="5">
    <source>
        <dbReference type="EMBL" id="KAF8400229.1"/>
    </source>
</evidence>
<comment type="caution">
    <text evidence="5">The sequence shown here is derived from an EMBL/GenBank/DDBJ whole genome shotgun (WGS) entry which is preliminary data.</text>
</comment>
<dbReference type="Pfam" id="PF02902">
    <property type="entry name" value="Peptidase_C48"/>
    <property type="match status" value="1"/>
</dbReference>
<accession>A0A834Z3H4</accession>
<dbReference type="SUPFAM" id="SSF54001">
    <property type="entry name" value="Cysteine proteinases"/>
    <property type="match status" value="1"/>
</dbReference>
<dbReference type="InterPro" id="IPR003653">
    <property type="entry name" value="Peptidase_C48_C"/>
</dbReference>
<gene>
    <name evidence="5" type="ORF">HHK36_013526</name>
</gene>
<keyword evidence="2" id="KW-0645">Protease</keyword>
<dbReference type="Gene3D" id="3.40.395.10">
    <property type="entry name" value="Adenoviral Proteinase, Chain A"/>
    <property type="match status" value="1"/>
</dbReference>
<evidence type="ECO:0000256" key="2">
    <source>
        <dbReference type="ARBA" id="ARBA00022670"/>
    </source>
</evidence>
<evidence type="ECO:0000256" key="3">
    <source>
        <dbReference type="ARBA" id="ARBA00022801"/>
    </source>
</evidence>
<feature type="domain" description="Ubiquitin-like protease family profile" evidence="4">
    <location>
        <begin position="432"/>
        <end position="528"/>
    </location>
</feature>
<dbReference type="GO" id="GO:0008234">
    <property type="term" value="F:cysteine-type peptidase activity"/>
    <property type="evidence" value="ECO:0007669"/>
    <property type="project" value="InterPro"/>
</dbReference>
<dbReference type="PANTHER" id="PTHR34835">
    <property type="entry name" value="OS07G0283600 PROTEIN-RELATED"/>
    <property type="match status" value="1"/>
</dbReference>
<sequence>MLYRCSPSTFYNVVKKFSNEQKDAICSIGLGSLLQIHEKIHLRRHIIDFVVEHYSPKSGAVIVDNTTIPISLTDMVLCFGLPVVRSQIVLEGNKELIRELCDHYQIKVGYIYKATLEKMLKVDDSGEGFQRTFILYVLCMLFVPHVKQYVSEKYLHTLIDMKSVRKIAWGEFAYFTLVEAIYRVKDGKVANVGGFVLFLQHNDRTELLSKALEQISDLQRIISEHEAWRVEVEKELARRELHDTQMSCVIEDLRQKIATQDTIIETLREQVSKKETSTENEFNKRSVHKSIYVSKSPVKRGAVHSIAIGSTQRLLFLGSDSKEMNMLGSTVAKRVIINSRVKRRTHKRKCYKSYADELLTHQRIKLRKAISTLPRQPTRPSLFPSLTASQKAAVDDAQRCDSIHSMSDIVVRIEEAFVYRAAFKTLEPGGLLDDMVIDASMRILDIQQRESGPSHQKRTYYGSSHLHQFMRKCVMERKFSSGVPVRRNSAGFDIYKSDRVFIPVNRSGVHWSFVDLLRRKITTLDSMMPHCVIFMISCIEYWNGEPNSIPFTQVDIEAFRDKIAVSLLLSPLNRVRMLLYSLIEDHL</sequence>
<evidence type="ECO:0000259" key="4">
    <source>
        <dbReference type="Pfam" id="PF02902"/>
    </source>
</evidence>
<evidence type="ECO:0000256" key="1">
    <source>
        <dbReference type="ARBA" id="ARBA00005234"/>
    </source>
</evidence>
<dbReference type="OrthoDB" id="684301at2759"/>
<keyword evidence="6" id="KW-1185">Reference proteome</keyword>
<reference evidence="5 6" key="1">
    <citation type="submission" date="2020-04" db="EMBL/GenBank/DDBJ databases">
        <title>Plant Genome Project.</title>
        <authorList>
            <person name="Zhang R.-G."/>
        </authorList>
    </citation>
    <scope>NUCLEOTIDE SEQUENCE [LARGE SCALE GENOMIC DNA]</scope>
    <source>
        <strain evidence="5">YNK0</strain>
        <tissue evidence="5">Leaf</tissue>
    </source>
</reference>
<comment type="similarity">
    <text evidence="1">Belongs to the peptidase C48 family.</text>
</comment>
<dbReference type="InterPro" id="IPR038765">
    <property type="entry name" value="Papain-like_cys_pep_sf"/>
</dbReference>
<proteinExistence type="inferred from homology"/>
<protein>
    <recommendedName>
        <fullName evidence="4">Ubiquitin-like protease family profile domain-containing protein</fullName>
    </recommendedName>
</protein>
<dbReference type="Proteomes" id="UP000655225">
    <property type="component" value="Unassembled WGS sequence"/>
</dbReference>